<reference evidence="2" key="1">
    <citation type="journal article" date="2013" name="Genome Biol. Evol.">
        <title>The genome sequence of Streptomyces lividans 66 reveals a novel tRNA-dependent peptide biosynthetic system within a metal-related genomic island.</title>
        <authorList>
            <person name="Cruz-Morales P."/>
            <person name="Vijgenboom E."/>
            <person name="Iruegas-Bocardo F."/>
            <person name="Girard G."/>
            <person name="Yanez-Guerra L.A."/>
            <person name="Ramos-Aboites H.E."/>
            <person name="Pernodet J.L."/>
            <person name="Anne J."/>
            <person name="van Wezel G.P."/>
            <person name="Barona-Gomez F."/>
        </authorList>
    </citation>
    <scope>NUCLEOTIDE SEQUENCE [LARGE SCALE GENOMIC DNA]</scope>
    <source>
        <strain evidence="2">1326</strain>
    </source>
</reference>
<name>A0A7U9H8F7_STRLI</name>
<gene>
    <name evidence="1" type="ORF">SLI_0594</name>
</gene>
<dbReference type="Proteomes" id="UP000014062">
    <property type="component" value="Chromosome"/>
</dbReference>
<accession>A0A7U9H8F7</accession>
<proteinExistence type="predicted"/>
<protein>
    <submittedName>
        <fullName evidence="1">Uncharacterized protein</fullName>
    </submittedName>
</protein>
<evidence type="ECO:0000313" key="1">
    <source>
        <dbReference type="EMBL" id="EOY45313.1"/>
    </source>
</evidence>
<dbReference type="AlphaFoldDB" id="A0A7U9H8F7"/>
<sequence>MGGHVRAPPCAGSVHARAVTGRGRWCCPARTRAARGVVQ</sequence>
<organism evidence="1 2">
    <name type="scientific">Streptomyces lividans 1326</name>
    <dbReference type="NCBI Taxonomy" id="1200984"/>
    <lineage>
        <taxon>Bacteria</taxon>
        <taxon>Bacillati</taxon>
        <taxon>Actinomycetota</taxon>
        <taxon>Actinomycetes</taxon>
        <taxon>Kitasatosporales</taxon>
        <taxon>Streptomycetaceae</taxon>
        <taxon>Streptomyces</taxon>
    </lineage>
</organism>
<dbReference type="EMBL" id="CM001889">
    <property type="protein sequence ID" value="EOY45313.1"/>
    <property type="molecule type" value="Genomic_DNA"/>
</dbReference>
<evidence type="ECO:0000313" key="2">
    <source>
        <dbReference type="Proteomes" id="UP000014062"/>
    </source>
</evidence>